<evidence type="ECO:0000313" key="2">
    <source>
        <dbReference type="Proteomes" id="UP000445000"/>
    </source>
</evidence>
<keyword evidence="2" id="KW-1185">Reference proteome</keyword>
<proteinExistence type="predicted"/>
<sequence>MPFRISFNLGDADLQHLAEVAQVRQSAARAQPIERIVASAREVYLKGSQAHLADFVKERYSRLGTLLEMADDAEWRLSEEDSQRLVNALACFGEPAPGASSALLDQAIMIELVSRDLHHDLESYRDFCKFRAAQLAKRHSPPGADREQWLSQRRETLQKRMHTRRKRDLDAAAGPVRRLFSLFGL</sequence>
<evidence type="ECO:0000313" key="1">
    <source>
        <dbReference type="EMBL" id="GFE81338.1"/>
    </source>
</evidence>
<name>A0A829YEQ0_9GAMM</name>
<organism evidence="1 2">
    <name type="scientific">Steroidobacter agaridevorans</name>
    <dbReference type="NCBI Taxonomy" id="2695856"/>
    <lineage>
        <taxon>Bacteria</taxon>
        <taxon>Pseudomonadati</taxon>
        <taxon>Pseudomonadota</taxon>
        <taxon>Gammaproteobacteria</taxon>
        <taxon>Steroidobacterales</taxon>
        <taxon>Steroidobacteraceae</taxon>
        <taxon>Steroidobacter</taxon>
    </lineage>
</organism>
<accession>A0A829YEQ0</accession>
<dbReference type="Proteomes" id="UP000445000">
    <property type="component" value="Unassembled WGS sequence"/>
</dbReference>
<protein>
    <submittedName>
        <fullName evidence="1">Uncharacterized protein</fullName>
    </submittedName>
</protein>
<dbReference type="AlphaFoldDB" id="A0A829YEQ0"/>
<reference evidence="2" key="1">
    <citation type="submission" date="2020-01" db="EMBL/GenBank/DDBJ databases">
        <title>'Steroidobacter agaridevorans' sp. nov., agar-degrading bacteria isolated from rhizosphere soils.</title>
        <authorList>
            <person name="Ikenaga M."/>
            <person name="Kataoka M."/>
            <person name="Murouchi A."/>
            <person name="Katsuragi S."/>
            <person name="Sakai M."/>
        </authorList>
    </citation>
    <scope>NUCLEOTIDE SEQUENCE [LARGE SCALE GENOMIC DNA]</scope>
    <source>
        <strain evidence="2">YU21-B</strain>
    </source>
</reference>
<dbReference type="RefSeq" id="WP_161813001.1">
    <property type="nucleotide sequence ID" value="NZ_BLJN01000003.1"/>
</dbReference>
<dbReference type="EMBL" id="BLJN01000003">
    <property type="protein sequence ID" value="GFE81338.1"/>
    <property type="molecule type" value="Genomic_DNA"/>
</dbReference>
<gene>
    <name evidence="1" type="ORF">GCM10011487_33380</name>
</gene>
<comment type="caution">
    <text evidence="1">The sequence shown here is derived from an EMBL/GenBank/DDBJ whole genome shotgun (WGS) entry which is preliminary data.</text>
</comment>